<organism evidence="1 2">
    <name type="scientific">Dictyobacter arantiisoli</name>
    <dbReference type="NCBI Taxonomy" id="2014874"/>
    <lineage>
        <taxon>Bacteria</taxon>
        <taxon>Bacillati</taxon>
        <taxon>Chloroflexota</taxon>
        <taxon>Ktedonobacteria</taxon>
        <taxon>Ktedonobacterales</taxon>
        <taxon>Dictyobacteraceae</taxon>
        <taxon>Dictyobacter</taxon>
    </lineage>
</organism>
<accession>A0A5A5TDX4</accession>
<evidence type="ECO:0000313" key="1">
    <source>
        <dbReference type="EMBL" id="GCF09199.1"/>
    </source>
</evidence>
<sequence length="133" mass="14478">MPICPICDDSGVISTDSVQPRFCYCAAGKQARRQWENQNTQRVRGVLPEAASFIDVSELDQVNANVDAMRASLFGSGTTEAPSSPKHPAIQLLQRVGRVGHEITVAEAAQLQDLRQALEGFLGDLSEVGRKKR</sequence>
<dbReference type="Proteomes" id="UP000322530">
    <property type="component" value="Unassembled WGS sequence"/>
</dbReference>
<keyword evidence="2" id="KW-1185">Reference proteome</keyword>
<reference evidence="1 2" key="1">
    <citation type="submission" date="2019-01" db="EMBL/GenBank/DDBJ databases">
        <title>Draft genome sequence of Dictyobacter sp. Uno17.</title>
        <authorList>
            <person name="Wang C.M."/>
            <person name="Zheng Y."/>
            <person name="Sakai Y."/>
            <person name="Abe K."/>
            <person name="Yokota A."/>
            <person name="Yabe S."/>
        </authorList>
    </citation>
    <scope>NUCLEOTIDE SEQUENCE [LARGE SCALE GENOMIC DNA]</scope>
    <source>
        <strain evidence="1 2">Uno17</strain>
    </source>
</reference>
<evidence type="ECO:0000313" key="2">
    <source>
        <dbReference type="Proteomes" id="UP000322530"/>
    </source>
</evidence>
<protein>
    <submittedName>
        <fullName evidence="1">Uncharacterized protein</fullName>
    </submittedName>
</protein>
<proteinExistence type="predicted"/>
<dbReference type="OrthoDB" id="160647at2"/>
<dbReference type="EMBL" id="BIXY01000038">
    <property type="protein sequence ID" value="GCF09199.1"/>
    <property type="molecule type" value="Genomic_DNA"/>
</dbReference>
<name>A0A5A5TDX4_9CHLR</name>
<dbReference type="AlphaFoldDB" id="A0A5A5TDX4"/>
<dbReference type="RefSeq" id="WP_149402149.1">
    <property type="nucleotide sequence ID" value="NZ_BIXY01000038.1"/>
</dbReference>
<gene>
    <name evidence="1" type="ORF">KDI_27630</name>
</gene>
<comment type="caution">
    <text evidence="1">The sequence shown here is derived from an EMBL/GenBank/DDBJ whole genome shotgun (WGS) entry which is preliminary data.</text>
</comment>